<dbReference type="InterPro" id="IPR011010">
    <property type="entry name" value="DNA_brk_join_enz"/>
</dbReference>
<keyword evidence="3" id="KW-0472">Membrane</keyword>
<gene>
    <name evidence="5" type="ORF">WOB96_01095</name>
</gene>
<evidence type="ECO:0000256" key="1">
    <source>
        <dbReference type="ARBA" id="ARBA00022908"/>
    </source>
</evidence>
<dbReference type="CDD" id="cd00796">
    <property type="entry name" value="INT_Rci_Hp1_C"/>
    <property type="match status" value="1"/>
</dbReference>
<keyword evidence="3" id="KW-1133">Transmembrane helix</keyword>
<evidence type="ECO:0000313" key="6">
    <source>
        <dbReference type="Proteomes" id="UP001446205"/>
    </source>
</evidence>
<evidence type="ECO:0000256" key="2">
    <source>
        <dbReference type="ARBA" id="ARBA00023172"/>
    </source>
</evidence>
<dbReference type="SUPFAM" id="SSF56349">
    <property type="entry name" value="DNA breaking-rejoining enzymes"/>
    <property type="match status" value="1"/>
</dbReference>
<evidence type="ECO:0000256" key="3">
    <source>
        <dbReference type="SAM" id="Phobius"/>
    </source>
</evidence>
<evidence type="ECO:0000313" key="5">
    <source>
        <dbReference type="EMBL" id="MEK8088349.1"/>
    </source>
</evidence>
<dbReference type="PANTHER" id="PTHR30349:SF94">
    <property type="entry name" value="INTEGRASE_RECOMBINASE HI_1414-RELATED"/>
    <property type="match status" value="1"/>
</dbReference>
<feature type="domain" description="Tyr recombinase" evidence="4">
    <location>
        <begin position="161"/>
        <end position="327"/>
    </location>
</feature>
<feature type="transmembrane region" description="Helical" evidence="3">
    <location>
        <begin position="171"/>
        <end position="194"/>
    </location>
</feature>
<dbReference type="PANTHER" id="PTHR30349">
    <property type="entry name" value="PHAGE INTEGRASE-RELATED"/>
    <property type="match status" value="1"/>
</dbReference>
<keyword evidence="2" id="KW-0233">DNA recombination</keyword>
<organism evidence="5 6">
    <name type="scientific">Thermithiobacillus plumbiphilus</name>
    <dbReference type="NCBI Taxonomy" id="1729899"/>
    <lineage>
        <taxon>Bacteria</taxon>
        <taxon>Pseudomonadati</taxon>
        <taxon>Pseudomonadota</taxon>
        <taxon>Acidithiobacillia</taxon>
        <taxon>Acidithiobacillales</taxon>
        <taxon>Thermithiobacillaceae</taxon>
        <taxon>Thermithiobacillus</taxon>
    </lineage>
</organism>
<dbReference type="RefSeq" id="WP_341369415.1">
    <property type="nucleotide sequence ID" value="NZ_JBBPCO010000001.1"/>
</dbReference>
<dbReference type="Gene3D" id="1.10.443.10">
    <property type="entry name" value="Intergrase catalytic core"/>
    <property type="match status" value="1"/>
</dbReference>
<comment type="caution">
    <text evidence="5">The sequence shown here is derived from an EMBL/GenBank/DDBJ whole genome shotgun (WGS) entry which is preliminary data.</text>
</comment>
<keyword evidence="3" id="KW-0812">Transmembrane</keyword>
<evidence type="ECO:0000259" key="4">
    <source>
        <dbReference type="PROSITE" id="PS51898"/>
    </source>
</evidence>
<dbReference type="InterPro" id="IPR013762">
    <property type="entry name" value="Integrase-like_cat_sf"/>
</dbReference>
<protein>
    <submittedName>
        <fullName evidence="5">Site-specific integrase</fullName>
    </submittedName>
</protein>
<proteinExistence type="predicted"/>
<accession>A0ABU9D4L5</accession>
<dbReference type="Pfam" id="PF00589">
    <property type="entry name" value="Phage_integrase"/>
    <property type="match status" value="1"/>
</dbReference>
<dbReference type="Proteomes" id="UP001446205">
    <property type="component" value="Unassembled WGS sequence"/>
</dbReference>
<dbReference type="EMBL" id="JBBPCO010000001">
    <property type="protein sequence ID" value="MEK8088349.1"/>
    <property type="molecule type" value="Genomic_DNA"/>
</dbReference>
<dbReference type="PROSITE" id="PS51898">
    <property type="entry name" value="TYR_RECOMBINASE"/>
    <property type="match status" value="1"/>
</dbReference>
<sequence length="334" mass="37027">MASIQKRGTGWRAQVRRAGFPSQSATFDTKRDAEAWSREIERSMDRGIYVDLREAQIITLAEALERYGREVVPAKGQRQRELNRVRQLQTFPIARKALGAIRGADMAAFRDWRASGGAGPNTIRLDLALISNVYVTASREWGMEGLPNPVASIRKPRVPAGRERRVRPGELGAIMAVADMTLSCMAVFAVATAMRRGEIAGLRWADVDLRRCTARLTKTKNGDGRTVPLSPIAAEALSLLPSASQERDGLVFGMSSNAITIAWRRACARSGVQGLTFHDLRHEGASRLFEDTDLDVMEIRLITGHRTLQMLARYTHLRADRLVERLAGRPRVAA</sequence>
<keyword evidence="6" id="KW-1185">Reference proteome</keyword>
<dbReference type="InterPro" id="IPR002104">
    <property type="entry name" value="Integrase_catalytic"/>
</dbReference>
<keyword evidence="1" id="KW-0229">DNA integration</keyword>
<name>A0ABU9D4L5_9PROT</name>
<dbReference type="InterPro" id="IPR050090">
    <property type="entry name" value="Tyrosine_recombinase_XerCD"/>
</dbReference>
<reference evidence="5 6" key="1">
    <citation type="submission" date="2024-04" db="EMBL/GenBank/DDBJ databases">
        <authorList>
            <person name="Abashina T."/>
            <person name="Shaikin A."/>
        </authorList>
    </citation>
    <scope>NUCLEOTIDE SEQUENCE [LARGE SCALE GENOMIC DNA]</scope>
    <source>
        <strain evidence="5 6">AAFK</strain>
    </source>
</reference>